<comment type="function">
    <text evidence="10">Pyrophosphatase that catalyzes the hydrolysis of nucleoside triphosphates to their monophosphate derivatives, with a high preference for the non-canonical purine nucleotides XTP (xanthosine triphosphate), dITP (deoxyinosine triphosphate) and ITP. Seems to function as a house-cleaning enzyme that removes non-canonical purine nucleotides from the nucleotide pool, thus preventing their incorporation into DNA/RNA and avoiding chromosomal lesions.</text>
</comment>
<evidence type="ECO:0000256" key="8">
    <source>
        <dbReference type="ARBA" id="ARBA00051875"/>
    </source>
</evidence>
<dbReference type="GO" id="GO:0005829">
    <property type="term" value="C:cytosol"/>
    <property type="evidence" value="ECO:0007669"/>
    <property type="project" value="TreeGrafter"/>
</dbReference>
<feature type="binding site" evidence="10">
    <location>
        <position position="50"/>
    </location>
    <ligand>
        <name>Mg(2+)</name>
        <dbReference type="ChEBI" id="CHEBI:18420"/>
    </ligand>
</feature>
<evidence type="ECO:0000256" key="10">
    <source>
        <dbReference type="HAMAP-Rule" id="MF_01405"/>
    </source>
</evidence>
<comment type="subunit">
    <text evidence="2 10">Homodimer.</text>
</comment>
<organism evidence="12 13">
    <name type="scientific">Chlorobium ferrooxidans DSM 13031</name>
    <dbReference type="NCBI Taxonomy" id="377431"/>
    <lineage>
        <taxon>Bacteria</taxon>
        <taxon>Pseudomonadati</taxon>
        <taxon>Chlorobiota</taxon>
        <taxon>Chlorobiia</taxon>
        <taxon>Chlorobiales</taxon>
        <taxon>Chlorobiaceae</taxon>
        <taxon>Chlorobium/Pelodictyon group</taxon>
        <taxon>Chlorobium</taxon>
    </lineage>
</organism>
<dbReference type="GO" id="GO:0009146">
    <property type="term" value="P:purine nucleoside triphosphate catabolic process"/>
    <property type="evidence" value="ECO:0007669"/>
    <property type="project" value="UniProtKB-UniRule"/>
</dbReference>
<dbReference type="Gene3D" id="3.90.950.10">
    <property type="match status" value="1"/>
</dbReference>
<proteinExistence type="inferred from homology"/>
<dbReference type="RefSeq" id="WP_006365265.1">
    <property type="nucleotide sequence ID" value="NZ_AASE01000001.1"/>
</dbReference>
<dbReference type="InterPro" id="IPR002637">
    <property type="entry name" value="RdgB/HAM1"/>
</dbReference>
<dbReference type="NCBIfam" id="NF011401">
    <property type="entry name" value="PRK14826.1"/>
    <property type="match status" value="1"/>
</dbReference>
<keyword evidence="5 10" id="KW-0378">Hydrolase</keyword>
<dbReference type="FunFam" id="3.90.950.10:FF:000001">
    <property type="entry name" value="dITP/XTP pyrophosphatase"/>
    <property type="match status" value="1"/>
</dbReference>
<keyword evidence="7 10" id="KW-0546">Nucleotide metabolism</keyword>
<reference evidence="12 13" key="2">
    <citation type="submission" date="2006-07" db="EMBL/GenBank/DDBJ databases">
        <title>Sequencing of the draft genome and assembly of Chlorobium ferroxidans DSM 13031.</title>
        <authorList>
            <consortium name="US DOE Joint Genome Institute (JGI-PGF)"/>
            <person name="Copeland A."/>
            <person name="Lucas S."/>
            <person name="Lapidus A."/>
            <person name="Barry K."/>
            <person name="Glavina del Rio T."/>
            <person name="Dalin E."/>
            <person name="Tice H."/>
            <person name="Bruce D."/>
            <person name="Pitluck S."/>
            <person name="Richardson P."/>
        </authorList>
    </citation>
    <scope>NUCLEOTIDE SEQUENCE [LARGE SCALE GENOMIC DNA]</scope>
    <source>
        <strain evidence="12 13">DSM 13031</strain>
    </source>
</reference>
<comment type="similarity">
    <text evidence="1 10 11">Belongs to the HAM1 NTPase family.</text>
</comment>
<dbReference type="EMBL" id="AASE01000001">
    <property type="protein sequence ID" value="EAT59991.1"/>
    <property type="molecule type" value="Genomic_DNA"/>
</dbReference>
<keyword evidence="4 10" id="KW-0547">Nucleotide-binding</keyword>
<dbReference type="GO" id="GO:0009117">
    <property type="term" value="P:nucleotide metabolic process"/>
    <property type="evidence" value="ECO:0007669"/>
    <property type="project" value="UniProtKB-KW"/>
</dbReference>
<comment type="catalytic activity">
    <reaction evidence="10">
        <text>ITP + H2O = IMP + diphosphate + H(+)</text>
        <dbReference type="Rhea" id="RHEA:29399"/>
        <dbReference type="ChEBI" id="CHEBI:15377"/>
        <dbReference type="ChEBI" id="CHEBI:15378"/>
        <dbReference type="ChEBI" id="CHEBI:33019"/>
        <dbReference type="ChEBI" id="CHEBI:58053"/>
        <dbReference type="ChEBI" id="CHEBI:61402"/>
        <dbReference type="EC" id="3.6.1.66"/>
    </reaction>
</comment>
<evidence type="ECO:0000256" key="4">
    <source>
        <dbReference type="ARBA" id="ARBA00022741"/>
    </source>
</evidence>
<feature type="binding site" evidence="10">
    <location>
        <position position="85"/>
    </location>
    <ligand>
        <name>substrate</name>
    </ligand>
</feature>
<dbReference type="Pfam" id="PF01725">
    <property type="entry name" value="Ham1p_like"/>
    <property type="match status" value="1"/>
</dbReference>
<dbReference type="GO" id="GO:0000166">
    <property type="term" value="F:nucleotide binding"/>
    <property type="evidence" value="ECO:0007669"/>
    <property type="project" value="UniProtKB-KW"/>
</dbReference>
<accession>Q0YUP1</accession>
<dbReference type="SUPFAM" id="SSF52972">
    <property type="entry name" value="ITPase-like"/>
    <property type="match status" value="1"/>
</dbReference>
<dbReference type="HAMAP" id="MF_01405">
    <property type="entry name" value="Non_canon_purine_NTPase"/>
    <property type="match status" value="1"/>
</dbReference>
<dbReference type="NCBIfam" id="TIGR00042">
    <property type="entry name" value="RdgB/HAM1 family non-canonical purine NTP pyrophosphatase"/>
    <property type="match status" value="1"/>
</dbReference>
<dbReference type="EC" id="3.6.1.66" evidence="10"/>
<feature type="binding site" evidence="10">
    <location>
        <position position="200"/>
    </location>
    <ligand>
        <name>substrate</name>
    </ligand>
</feature>
<comment type="catalytic activity">
    <reaction evidence="8 10">
        <text>dITP + H2O = dIMP + diphosphate + H(+)</text>
        <dbReference type="Rhea" id="RHEA:28342"/>
        <dbReference type="ChEBI" id="CHEBI:15377"/>
        <dbReference type="ChEBI" id="CHEBI:15378"/>
        <dbReference type="ChEBI" id="CHEBI:33019"/>
        <dbReference type="ChEBI" id="CHEBI:61194"/>
        <dbReference type="ChEBI" id="CHEBI:61382"/>
        <dbReference type="EC" id="3.6.1.66"/>
    </reaction>
</comment>
<feature type="binding site" evidence="10">
    <location>
        <begin position="205"/>
        <end position="206"/>
    </location>
    <ligand>
        <name>substrate</name>
    </ligand>
</feature>
<dbReference type="OrthoDB" id="9807456at2"/>
<dbReference type="GO" id="GO:0017111">
    <property type="term" value="F:ribonucleoside triphosphate phosphatase activity"/>
    <property type="evidence" value="ECO:0007669"/>
    <property type="project" value="InterPro"/>
</dbReference>
<keyword evidence="6 10" id="KW-0460">Magnesium</keyword>
<feature type="binding site" evidence="10">
    <location>
        <begin position="177"/>
        <end position="180"/>
    </location>
    <ligand>
        <name>substrate</name>
    </ligand>
</feature>
<comment type="cofactor">
    <cofactor evidence="10">
        <name>Mg(2+)</name>
        <dbReference type="ChEBI" id="CHEBI:18420"/>
    </cofactor>
    <text evidence="10">Binds 1 Mg(2+) ion per subunit.</text>
</comment>
<evidence type="ECO:0000256" key="3">
    <source>
        <dbReference type="ARBA" id="ARBA00022723"/>
    </source>
</evidence>
<evidence type="ECO:0000313" key="12">
    <source>
        <dbReference type="EMBL" id="EAT59991.1"/>
    </source>
</evidence>
<name>Q0YUP1_9CHLB</name>
<dbReference type="GO" id="GO:0036222">
    <property type="term" value="F:XTP diphosphatase activity"/>
    <property type="evidence" value="ECO:0007669"/>
    <property type="project" value="UniProtKB-UniRule"/>
</dbReference>
<evidence type="ECO:0000256" key="1">
    <source>
        <dbReference type="ARBA" id="ARBA00008023"/>
    </source>
</evidence>
<feature type="binding site" evidence="10">
    <location>
        <begin position="15"/>
        <end position="20"/>
    </location>
    <ligand>
        <name>substrate</name>
    </ligand>
</feature>
<sequence>MNATLDTTITVILATGNRDKVKELRPLLEDISPLITVTTLSELGAEVEIEETEETLEGNALLKARGIFELLSERFPSMIALADDTGLEVEALGGAPGVYSARFAPMPEGKSPSYQDNVRHLLASMAGCSNRKALFRTVIALKGRIPAKNGDPLLFEHLAEGEVPGTITLDERGSEGFGYDPVFMLDSTARTYAEMGIAEKNRLSHRSLAVQKAVVDLRETFYQQNIPITHSSAKQ</sequence>
<dbReference type="GO" id="GO:0046872">
    <property type="term" value="F:metal ion binding"/>
    <property type="evidence" value="ECO:0007669"/>
    <property type="project" value="UniProtKB-KW"/>
</dbReference>
<feature type="binding site" evidence="10">
    <location>
        <position position="84"/>
    </location>
    <ligand>
        <name>Mg(2+)</name>
        <dbReference type="ChEBI" id="CHEBI:18420"/>
    </ligand>
</feature>
<evidence type="ECO:0000256" key="6">
    <source>
        <dbReference type="ARBA" id="ARBA00022842"/>
    </source>
</evidence>
<feature type="active site" description="Proton acceptor" evidence="10">
    <location>
        <position position="84"/>
    </location>
</feature>
<dbReference type="PANTHER" id="PTHR11067">
    <property type="entry name" value="INOSINE TRIPHOSPHATE PYROPHOSPHATASE/HAM1 PROTEIN"/>
    <property type="match status" value="1"/>
</dbReference>
<dbReference type="GO" id="GO:0036220">
    <property type="term" value="F:ITP diphosphatase activity"/>
    <property type="evidence" value="ECO:0007669"/>
    <property type="project" value="UniProtKB-UniRule"/>
</dbReference>
<gene>
    <name evidence="12" type="ORF">CferDRAFT_1998</name>
</gene>
<evidence type="ECO:0000256" key="5">
    <source>
        <dbReference type="ARBA" id="ARBA00022801"/>
    </source>
</evidence>
<protein>
    <recommendedName>
        <fullName evidence="10">dITP/XTP pyrophosphatase</fullName>
        <ecNumber evidence="10">3.6.1.66</ecNumber>
    </recommendedName>
    <alternativeName>
        <fullName evidence="10">Non-canonical purine NTP pyrophosphatase</fullName>
    </alternativeName>
    <alternativeName>
        <fullName evidence="10">Non-standard purine NTP pyrophosphatase</fullName>
    </alternativeName>
    <alternativeName>
        <fullName evidence="10">Nucleoside-triphosphate diphosphatase</fullName>
    </alternativeName>
    <alternativeName>
        <fullName evidence="10">Nucleoside-triphosphate pyrophosphatase</fullName>
        <shortName evidence="10">NTPase</shortName>
    </alternativeName>
</protein>
<dbReference type="Proteomes" id="UP000004162">
    <property type="component" value="Unassembled WGS sequence"/>
</dbReference>
<dbReference type="PANTHER" id="PTHR11067:SF9">
    <property type="entry name" value="INOSINE TRIPHOSPHATE PYROPHOSPHATASE"/>
    <property type="match status" value="1"/>
</dbReference>
<dbReference type="CDD" id="cd00515">
    <property type="entry name" value="HAM1"/>
    <property type="match status" value="1"/>
</dbReference>
<dbReference type="AlphaFoldDB" id="Q0YUP1"/>
<keyword evidence="13" id="KW-1185">Reference proteome</keyword>
<evidence type="ECO:0000313" key="13">
    <source>
        <dbReference type="Proteomes" id="UP000004162"/>
    </source>
</evidence>
<reference evidence="12 13" key="1">
    <citation type="submission" date="2006-07" db="EMBL/GenBank/DDBJ databases">
        <title>Annotation of the draft genome assembly of Chlorobium ferroxidans DSM 13031.</title>
        <authorList>
            <consortium name="US DOE Joint Genome Institute (JGI-ORNL)"/>
            <person name="Larimer F."/>
            <person name="Land M."/>
            <person name="Hauser L."/>
        </authorList>
    </citation>
    <scope>NUCLEOTIDE SEQUENCE [LARGE SCALE GENOMIC DNA]</scope>
    <source>
        <strain evidence="12 13">DSM 13031</strain>
    </source>
</reference>
<evidence type="ECO:0000256" key="9">
    <source>
        <dbReference type="ARBA" id="ARBA00052017"/>
    </source>
</evidence>
<evidence type="ECO:0000256" key="2">
    <source>
        <dbReference type="ARBA" id="ARBA00011738"/>
    </source>
</evidence>
<dbReference type="InterPro" id="IPR029001">
    <property type="entry name" value="ITPase-like_fam"/>
</dbReference>
<dbReference type="InterPro" id="IPR020922">
    <property type="entry name" value="dITP/XTP_pyrophosphatase"/>
</dbReference>
<comment type="caution">
    <text evidence="12">The sequence shown here is derived from an EMBL/GenBank/DDBJ whole genome shotgun (WGS) entry which is preliminary data.</text>
</comment>
<dbReference type="GO" id="GO:0035870">
    <property type="term" value="F:dITP diphosphatase activity"/>
    <property type="evidence" value="ECO:0007669"/>
    <property type="project" value="UniProtKB-UniRule"/>
</dbReference>
<evidence type="ECO:0000256" key="7">
    <source>
        <dbReference type="ARBA" id="ARBA00023080"/>
    </source>
</evidence>
<keyword evidence="3 10" id="KW-0479">Metal-binding</keyword>
<evidence type="ECO:0000256" key="11">
    <source>
        <dbReference type="RuleBase" id="RU003781"/>
    </source>
</evidence>
<comment type="catalytic activity">
    <reaction evidence="9 10">
        <text>XTP + H2O = XMP + diphosphate + H(+)</text>
        <dbReference type="Rhea" id="RHEA:28610"/>
        <dbReference type="ChEBI" id="CHEBI:15377"/>
        <dbReference type="ChEBI" id="CHEBI:15378"/>
        <dbReference type="ChEBI" id="CHEBI:33019"/>
        <dbReference type="ChEBI" id="CHEBI:57464"/>
        <dbReference type="ChEBI" id="CHEBI:61314"/>
        <dbReference type="EC" id="3.6.1.66"/>
    </reaction>
</comment>